<dbReference type="SMART" id="SM00490">
    <property type="entry name" value="HELICc"/>
    <property type="match status" value="1"/>
</dbReference>
<dbReference type="Gene3D" id="3.40.50.300">
    <property type="entry name" value="P-loop containing nucleotide triphosphate hydrolases"/>
    <property type="match status" value="2"/>
</dbReference>
<dbReference type="SMART" id="SM00487">
    <property type="entry name" value="DEXDc"/>
    <property type="match status" value="1"/>
</dbReference>
<evidence type="ECO:0000256" key="7">
    <source>
        <dbReference type="SAM" id="MobiDB-lite"/>
    </source>
</evidence>
<proteinExistence type="inferred from homology"/>
<comment type="similarity">
    <text evidence="6">Belongs to the DEAD box helicase family.</text>
</comment>
<feature type="compositionally biased region" description="Basic and acidic residues" evidence="7">
    <location>
        <begin position="675"/>
        <end position="684"/>
    </location>
</feature>
<evidence type="ECO:0000256" key="6">
    <source>
        <dbReference type="RuleBase" id="RU365068"/>
    </source>
</evidence>
<evidence type="ECO:0000313" key="9">
    <source>
        <dbReference type="Proteomes" id="UP000069272"/>
    </source>
</evidence>
<keyword evidence="4 6" id="KW-0067">ATP-binding</keyword>
<dbReference type="GO" id="GO:0005524">
    <property type="term" value="F:ATP binding"/>
    <property type="evidence" value="ECO:0007669"/>
    <property type="project" value="UniProtKB-UniRule"/>
</dbReference>
<organism evidence="8 9">
    <name type="scientific">Anopheles albimanus</name>
    <name type="common">New world malaria mosquito</name>
    <dbReference type="NCBI Taxonomy" id="7167"/>
    <lineage>
        <taxon>Eukaryota</taxon>
        <taxon>Metazoa</taxon>
        <taxon>Ecdysozoa</taxon>
        <taxon>Arthropoda</taxon>
        <taxon>Hexapoda</taxon>
        <taxon>Insecta</taxon>
        <taxon>Pterygota</taxon>
        <taxon>Neoptera</taxon>
        <taxon>Endopterygota</taxon>
        <taxon>Diptera</taxon>
        <taxon>Nematocera</taxon>
        <taxon>Culicoidea</taxon>
        <taxon>Culicidae</taxon>
        <taxon>Anophelinae</taxon>
        <taxon>Anopheles</taxon>
    </lineage>
</organism>
<evidence type="ECO:0000256" key="5">
    <source>
        <dbReference type="ARBA" id="ARBA00022884"/>
    </source>
</evidence>
<dbReference type="InterPro" id="IPR027417">
    <property type="entry name" value="P-loop_NTPase"/>
</dbReference>
<dbReference type="STRING" id="7167.A0A182FEM3"/>
<feature type="compositionally biased region" description="Basic residues" evidence="7">
    <location>
        <begin position="34"/>
        <end position="43"/>
    </location>
</feature>
<feature type="region of interest" description="Disordered" evidence="7">
    <location>
        <begin position="31"/>
        <end position="103"/>
    </location>
</feature>
<dbReference type="EC" id="3.6.4.13" evidence="6"/>
<dbReference type="GO" id="GO:0016787">
    <property type="term" value="F:hydrolase activity"/>
    <property type="evidence" value="ECO:0007669"/>
    <property type="project" value="UniProtKB-KW"/>
</dbReference>
<keyword evidence="9" id="KW-1185">Reference proteome</keyword>
<reference evidence="8 9" key="1">
    <citation type="journal article" date="2017" name="G3 (Bethesda)">
        <title>The Physical Genome Mapping of Anopheles albimanus Corrected Scaffold Misassemblies and Identified Interarm Rearrangements in Genus Anopheles.</title>
        <authorList>
            <person name="Artemov G.N."/>
            <person name="Peery A.N."/>
            <person name="Jiang X."/>
            <person name="Tu Z."/>
            <person name="Stegniy V.N."/>
            <person name="Sharakhova M.V."/>
            <person name="Sharakhov I.V."/>
        </authorList>
    </citation>
    <scope>NUCLEOTIDE SEQUENCE [LARGE SCALE GENOMIC DNA]</scope>
    <source>
        <strain evidence="8 9">ALBI9_A</strain>
    </source>
</reference>
<feature type="compositionally biased region" description="Polar residues" evidence="7">
    <location>
        <begin position="94"/>
        <end position="103"/>
    </location>
</feature>
<name>A0A182FEM3_ANOAL</name>
<keyword evidence="5 6" id="KW-0694">RNA-binding</keyword>
<dbReference type="Pfam" id="PF00270">
    <property type="entry name" value="DEAD"/>
    <property type="match status" value="1"/>
</dbReference>
<dbReference type="Pfam" id="PF00271">
    <property type="entry name" value="Helicase_C"/>
    <property type="match status" value="1"/>
</dbReference>
<comment type="function">
    <text evidence="6">RNA helicase.</text>
</comment>
<dbReference type="InterPro" id="IPR001650">
    <property type="entry name" value="Helicase_C-like"/>
</dbReference>
<evidence type="ECO:0000256" key="2">
    <source>
        <dbReference type="ARBA" id="ARBA00022801"/>
    </source>
</evidence>
<dbReference type="GO" id="GO:0003723">
    <property type="term" value="F:RNA binding"/>
    <property type="evidence" value="ECO:0007669"/>
    <property type="project" value="UniProtKB-UniRule"/>
</dbReference>
<evidence type="ECO:0000313" key="8">
    <source>
        <dbReference type="EnsemblMetazoa" id="AALB004964-PA"/>
    </source>
</evidence>
<accession>A0A182FEM3</accession>
<dbReference type="PROSITE" id="PS00039">
    <property type="entry name" value="DEAD_ATP_HELICASE"/>
    <property type="match status" value="1"/>
</dbReference>
<dbReference type="GO" id="GO:0003724">
    <property type="term" value="F:RNA helicase activity"/>
    <property type="evidence" value="ECO:0007669"/>
    <property type="project" value="UniProtKB-EC"/>
</dbReference>
<dbReference type="EnsemblMetazoa" id="AALB004964-RA">
    <property type="protein sequence ID" value="AALB004964-PA"/>
    <property type="gene ID" value="AALB004964"/>
</dbReference>
<keyword evidence="3 6" id="KW-0347">Helicase</keyword>
<keyword evidence="1 6" id="KW-0547">Nucleotide-binding</keyword>
<dbReference type="InterPro" id="IPR014001">
    <property type="entry name" value="Helicase_ATP-bd"/>
</dbReference>
<evidence type="ECO:0000256" key="4">
    <source>
        <dbReference type="ARBA" id="ARBA00022840"/>
    </source>
</evidence>
<dbReference type="PROSITE" id="PS51194">
    <property type="entry name" value="HELICASE_CTER"/>
    <property type="match status" value="1"/>
</dbReference>
<dbReference type="VEuPathDB" id="VectorBase:AALB004964"/>
<dbReference type="InterPro" id="IPR000629">
    <property type="entry name" value="RNA-helicase_DEAD-box_CS"/>
</dbReference>
<feature type="compositionally biased region" description="Low complexity" evidence="7">
    <location>
        <begin position="689"/>
        <end position="704"/>
    </location>
</feature>
<comment type="domain">
    <text evidence="6">The Q motif is unique to and characteristic of the DEAD box family of RNA helicases and controls ATP binding and hydrolysis.</text>
</comment>
<reference evidence="8" key="2">
    <citation type="submission" date="2022-08" db="UniProtKB">
        <authorList>
            <consortium name="EnsemblMetazoa"/>
        </authorList>
    </citation>
    <scope>IDENTIFICATION</scope>
    <source>
        <strain evidence="8">STECLA/ALBI9_A</strain>
    </source>
</reference>
<comment type="catalytic activity">
    <reaction evidence="6">
        <text>ATP + H2O = ADP + phosphate + H(+)</text>
        <dbReference type="Rhea" id="RHEA:13065"/>
        <dbReference type="ChEBI" id="CHEBI:15377"/>
        <dbReference type="ChEBI" id="CHEBI:15378"/>
        <dbReference type="ChEBI" id="CHEBI:30616"/>
        <dbReference type="ChEBI" id="CHEBI:43474"/>
        <dbReference type="ChEBI" id="CHEBI:456216"/>
        <dbReference type="EC" id="3.6.4.13"/>
    </reaction>
</comment>
<dbReference type="VEuPathDB" id="VectorBase:AALB20_030229"/>
<evidence type="ECO:0000256" key="1">
    <source>
        <dbReference type="ARBA" id="ARBA00022741"/>
    </source>
</evidence>
<dbReference type="Proteomes" id="UP000069272">
    <property type="component" value="Chromosome 3L"/>
</dbReference>
<keyword evidence="2 6" id="KW-0378">Hydrolase</keyword>
<feature type="region of interest" description="Disordered" evidence="7">
    <location>
        <begin position="675"/>
        <end position="710"/>
    </location>
</feature>
<dbReference type="PANTHER" id="PTHR24031">
    <property type="entry name" value="RNA HELICASE"/>
    <property type="match status" value="1"/>
</dbReference>
<dbReference type="AlphaFoldDB" id="A0A182FEM3"/>
<dbReference type="VEuPathDB" id="VectorBase:AALB20_037142"/>
<protein>
    <recommendedName>
        <fullName evidence="6">ATP-dependent RNA helicase</fullName>
        <ecNumber evidence="6">3.6.4.13</ecNumber>
    </recommendedName>
</protein>
<sequence length="1085" mass="123456">MELFTVNRYDETKLNAEDEKLQEELILQQLQARKDKKEKRRSLKVQPIAPVPEDDTGEDHVPTESTAAETTEEVDKERDENNAESDEPMPVQPTEGSAKSKQLNDFIVLGGDRLQRLKRADEVLPPWLSHPIIIDSDLSGQGPSIKKQTYLDATLRDNLKAMGYKRLFPVQEKVIPWILEAHAKPAPFWPRDVCISSPTGSGKTLAFAVPIVQLLLKRVAPAVRALVVLPVQELAEQVYGVFEKLCQGTKITPLVLSRKQSFHQEQEKLVYTLHGQFIQKADIVVTTAGRLVEHLHSTAGFTLRHLRFLVIDEADRVMNQIQNDWLYHLNKHVKQQSDEYLLGRTAGQLSQTELFDRPQQPHKLLFSATLSRDPEKLQTFKLFHPKLFTAVRDPTERAIAISKSSAGTAKQNAVLRRGKFIGQYTTPSELRELVCYTQFRIKPLTLFALIRQAGYRKFLVFTNGIDGSHRLSFVLQRLFGTDMVIEEWSSSLTPATRRSVLHRFSLGKVNGIICTDALARGFDIDDIEIVVSYDMPRHISTYIHRIGRTARAGNRGTSITLLIDEEKKKFNSMLKEAGKEELEAVEIQSSVEEEYAGKYSTALNDLRDALELEKQIITKIRNGMTMASLTRVNLLSKLKDRIDVDGSTNSTELIKSLKHLPKSWTNEAIAIRAEQKKNRKRTAESVDGSTDVAAPATADSPDTAAEVKEQVQPPRMAELDMNFGELRDKHEIIRKYVDNLNRLRELAARRGQISEGEFNNYLIRHYFHNNNIINYIFAKHTSRILLKTVIERKKKIINFIFLLLTLFVVFSYKHEVSTVVLRNIQTFIYPGMRFWRKATVPIIANYPALSEYYDESCLLTNPYFQVENLNCDPCADVANVLDFTGLDPGVAVHYPYIFHTQKDAVDLATLQALYERHRAVFAKDAYKLQSTDGAIRNLDDMFRVFANVSGRTGGGSTGSASPESHTVWRCNRMEPARLLRRLFPRPARLPATGVSLERYLLIDTPQAPLYSIPDAECANMFVIQGSGSRTFLLRPTQECRHRCRTLSVRLPPHYGLIYNWWYWRPVSLPEYAAKVPSISYVGSYC</sequence>
<dbReference type="InterPro" id="IPR011545">
    <property type="entry name" value="DEAD/DEAH_box_helicase_dom"/>
</dbReference>
<dbReference type="CDD" id="cd17956">
    <property type="entry name" value="DEADc_DDX51"/>
    <property type="match status" value="1"/>
</dbReference>
<dbReference type="PROSITE" id="PS51192">
    <property type="entry name" value="HELICASE_ATP_BIND_1"/>
    <property type="match status" value="1"/>
</dbReference>
<dbReference type="SUPFAM" id="SSF52540">
    <property type="entry name" value="P-loop containing nucleoside triphosphate hydrolases"/>
    <property type="match status" value="1"/>
</dbReference>
<evidence type="ECO:0000256" key="3">
    <source>
        <dbReference type="ARBA" id="ARBA00022806"/>
    </source>
</evidence>
<dbReference type="CDD" id="cd18787">
    <property type="entry name" value="SF2_C_DEAD"/>
    <property type="match status" value="1"/>
</dbReference>